<comment type="similarity">
    <text evidence="2">Belongs to the MreD family.</text>
</comment>
<keyword evidence="6 8" id="KW-1133">Transmembrane helix</keyword>
<evidence type="ECO:0000256" key="5">
    <source>
        <dbReference type="ARBA" id="ARBA00022960"/>
    </source>
</evidence>
<gene>
    <name evidence="9" type="ORF">CLV63_101257</name>
</gene>
<evidence type="ECO:0000313" key="10">
    <source>
        <dbReference type="Proteomes" id="UP000240542"/>
    </source>
</evidence>
<comment type="caution">
    <text evidence="9">The sequence shown here is derived from an EMBL/GenBank/DDBJ whole genome shotgun (WGS) entry which is preliminary data.</text>
</comment>
<feature type="transmembrane region" description="Helical" evidence="8">
    <location>
        <begin position="73"/>
        <end position="90"/>
    </location>
</feature>
<accession>A0A2P8DU87</accession>
<evidence type="ECO:0000313" key="9">
    <source>
        <dbReference type="EMBL" id="PSL00781.1"/>
    </source>
</evidence>
<keyword evidence="5" id="KW-0133">Cell shape</keyword>
<keyword evidence="7 8" id="KW-0472">Membrane</keyword>
<dbReference type="AlphaFoldDB" id="A0A2P8DU87"/>
<sequence>MKRGFAAIGLLIAAVLVQTALVDRLPLPWGVAPDLVILVVVAIALSGTSAAGAFAGFCGGLAVDVLPPADHEIGRYALLLCLAGYAVGSLRESNGRSWLWPLGVAAGATLAVCLGFAFIGMVLGDPRVGLGAVAVVVPATLLMTMVLSPFVLYPALWLLRRMDHDEFAAIGDAPWLSRGVAR</sequence>
<dbReference type="InterPro" id="IPR007227">
    <property type="entry name" value="Cell_shape_determining_MreD"/>
</dbReference>
<organism evidence="9 10">
    <name type="scientific">Murinocardiopsis flavida</name>
    <dbReference type="NCBI Taxonomy" id="645275"/>
    <lineage>
        <taxon>Bacteria</taxon>
        <taxon>Bacillati</taxon>
        <taxon>Actinomycetota</taxon>
        <taxon>Actinomycetes</taxon>
        <taxon>Streptosporangiales</taxon>
        <taxon>Nocardiopsidaceae</taxon>
        <taxon>Murinocardiopsis</taxon>
    </lineage>
</organism>
<dbReference type="NCBIfam" id="TIGR03426">
    <property type="entry name" value="shape_MreD"/>
    <property type="match status" value="1"/>
</dbReference>
<evidence type="ECO:0000256" key="1">
    <source>
        <dbReference type="ARBA" id="ARBA00004651"/>
    </source>
</evidence>
<dbReference type="EMBL" id="PYGA01000001">
    <property type="protein sequence ID" value="PSL00781.1"/>
    <property type="molecule type" value="Genomic_DNA"/>
</dbReference>
<name>A0A2P8DU87_9ACTN</name>
<evidence type="ECO:0000256" key="6">
    <source>
        <dbReference type="ARBA" id="ARBA00022989"/>
    </source>
</evidence>
<dbReference type="Proteomes" id="UP000240542">
    <property type="component" value="Unassembled WGS sequence"/>
</dbReference>
<dbReference type="RefSeq" id="WP_106580969.1">
    <property type="nucleotide sequence ID" value="NZ_PYGA01000001.1"/>
</dbReference>
<comment type="subcellular location">
    <subcellularLocation>
        <location evidence="1">Cell membrane</location>
        <topology evidence="1">Multi-pass membrane protein</topology>
    </subcellularLocation>
</comment>
<protein>
    <submittedName>
        <fullName evidence="9">Rod shape-determining protein MreD</fullName>
    </submittedName>
</protein>
<dbReference type="OrthoDB" id="3473300at2"/>
<dbReference type="GO" id="GO:0005886">
    <property type="term" value="C:plasma membrane"/>
    <property type="evidence" value="ECO:0007669"/>
    <property type="project" value="UniProtKB-SubCell"/>
</dbReference>
<feature type="transmembrane region" description="Helical" evidence="8">
    <location>
        <begin position="102"/>
        <end position="123"/>
    </location>
</feature>
<proteinExistence type="inferred from homology"/>
<keyword evidence="3" id="KW-1003">Cell membrane</keyword>
<evidence type="ECO:0000256" key="3">
    <source>
        <dbReference type="ARBA" id="ARBA00022475"/>
    </source>
</evidence>
<reference evidence="9 10" key="1">
    <citation type="submission" date="2018-03" db="EMBL/GenBank/DDBJ databases">
        <title>Genomic Encyclopedia of Archaeal and Bacterial Type Strains, Phase II (KMG-II): from individual species to whole genera.</title>
        <authorList>
            <person name="Goeker M."/>
        </authorList>
    </citation>
    <scope>NUCLEOTIDE SEQUENCE [LARGE SCALE GENOMIC DNA]</scope>
    <source>
        <strain evidence="9 10">DSM 45312</strain>
    </source>
</reference>
<evidence type="ECO:0000256" key="7">
    <source>
        <dbReference type="ARBA" id="ARBA00023136"/>
    </source>
</evidence>
<keyword evidence="10" id="KW-1185">Reference proteome</keyword>
<evidence type="ECO:0000256" key="2">
    <source>
        <dbReference type="ARBA" id="ARBA00007776"/>
    </source>
</evidence>
<evidence type="ECO:0000256" key="4">
    <source>
        <dbReference type="ARBA" id="ARBA00022692"/>
    </source>
</evidence>
<keyword evidence="4 8" id="KW-0812">Transmembrane</keyword>
<feature type="transmembrane region" description="Helical" evidence="8">
    <location>
        <begin position="130"/>
        <end position="153"/>
    </location>
</feature>
<evidence type="ECO:0000256" key="8">
    <source>
        <dbReference type="SAM" id="Phobius"/>
    </source>
</evidence>
<dbReference type="GO" id="GO:0008360">
    <property type="term" value="P:regulation of cell shape"/>
    <property type="evidence" value="ECO:0007669"/>
    <property type="project" value="UniProtKB-KW"/>
</dbReference>
<feature type="transmembrane region" description="Helical" evidence="8">
    <location>
        <begin position="35"/>
        <end position="61"/>
    </location>
</feature>